<feature type="non-terminal residue" evidence="3">
    <location>
        <position position="130"/>
    </location>
</feature>
<dbReference type="InterPro" id="IPR035899">
    <property type="entry name" value="DBL_dom_sf"/>
</dbReference>
<name>A0A087U2X0_STEMI</name>
<evidence type="ECO:0000256" key="1">
    <source>
        <dbReference type="ARBA" id="ARBA00022658"/>
    </source>
</evidence>
<feature type="domain" description="DH" evidence="2">
    <location>
        <begin position="63"/>
        <end position="130"/>
    </location>
</feature>
<evidence type="ECO:0000313" key="4">
    <source>
        <dbReference type="Proteomes" id="UP000054359"/>
    </source>
</evidence>
<dbReference type="InterPro" id="IPR000219">
    <property type="entry name" value="DH_dom"/>
</dbReference>
<keyword evidence="1" id="KW-0344">Guanine-nucleotide releasing factor</keyword>
<evidence type="ECO:0000313" key="3">
    <source>
        <dbReference type="EMBL" id="KFM71709.1"/>
    </source>
</evidence>
<dbReference type="PANTHER" id="PTHR12877:SF15">
    <property type="entry name" value="RHO GUANINE NUCLEOTIDE EXCHANGE FACTOR 17"/>
    <property type="match status" value="1"/>
</dbReference>
<dbReference type="AlphaFoldDB" id="A0A087U2X0"/>
<dbReference type="PROSITE" id="PS50010">
    <property type="entry name" value="DH_2"/>
    <property type="match status" value="1"/>
</dbReference>
<organism evidence="3 4">
    <name type="scientific">Stegodyphus mimosarum</name>
    <name type="common">African social velvet spider</name>
    <dbReference type="NCBI Taxonomy" id="407821"/>
    <lineage>
        <taxon>Eukaryota</taxon>
        <taxon>Metazoa</taxon>
        <taxon>Ecdysozoa</taxon>
        <taxon>Arthropoda</taxon>
        <taxon>Chelicerata</taxon>
        <taxon>Arachnida</taxon>
        <taxon>Araneae</taxon>
        <taxon>Araneomorphae</taxon>
        <taxon>Entelegynae</taxon>
        <taxon>Eresoidea</taxon>
        <taxon>Eresidae</taxon>
        <taxon>Stegodyphus</taxon>
    </lineage>
</organism>
<gene>
    <name evidence="3" type="ORF">X975_10830</name>
</gene>
<dbReference type="InterPro" id="IPR039919">
    <property type="entry name" value="ARHGEF10/ARHGEF17"/>
</dbReference>
<dbReference type="SUPFAM" id="SSF48065">
    <property type="entry name" value="DBL homology domain (DH-domain)"/>
    <property type="match status" value="1"/>
</dbReference>
<accession>A0A087U2X0</accession>
<proteinExistence type="predicted"/>
<dbReference type="STRING" id="407821.A0A087U2X0"/>
<evidence type="ECO:0000259" key="2">
    <source>
        <dbReference type="PROSITE" id="PS50010"/>
    </source>
</evidence>
<dbReference type="GO" id="GO:0005085">
    <property type="term" value="F:guanyl-nucleotide exchange factor activity"/>
    <property type="evidence" value="ECO:0007669"/>
    <property type="project" value="UniProtKB-KW"/>
</dbReference>
<sequence>MRSSLSSSPLSCLEDSPSKLLRADKSPSKSCYGGDSLTPAQDDLFPRNESALLLCGFCATWDTRTHVVGELYDTEKSYVESLQILANKYMKPLKSPEYSGIVETGLVDEIFFQIPEILNHHEGFLELLKQ</sequence>
<dbReference type="GO" id="GO:0030036">
    <property type="term" value="P:actin cytoskeleton organization"/>
    <property type="evidence" value="ECO:0007669"/>
    <property type="project" value="TreeGrafter"/>
</dbReference>
<reference evidence="3 4" key="1">
    <citation type="submission" date="2013-11" db="EMBL/GenBank/DDBJ databases">
        <title>Genome sequencing of Stegodyphus mimosarum.</title>
        <authorList>
            <person name="Bechsgaard J."/>
        </authorList>
    </citation>
    <scope>NUCLEOTIDE SEQUENCE [LARGE SCALE GENOMIC DNA]</scope>
</reference>
<dbReference type="OrthoDB" id="6422170at2759"/>
<dbReference type="Pfam" id="PF00621">
    <property type="entry name" value="RhoGEF"/>
    <property type="match status" value="1"/>
</dbReference>
<dbReference type="Proteomes" id="UP000054359">
    <property type="component" value="Unassembled WGS sequence"/>
</dbReference>
<dbReference type="PANTHER" id="PTHR12877">
    <property type="entry name" value="RHO GUANINE NUCLEOTIDE EXCHANGE FACTOR"/>
    <property type="match status" value="1"/>
</dbReference>
<dbReference type="Gene3D" id="1.20.900.10">
    <property type="entry name" value="Dbl homology (DH) domain"/>
    <property type="match status" value="1"/>
</dbReference>
<keyword evidence="4" id="KW-1185">Reference proteome</keyword>
<protein>
    <submittedName>
        <fullName evidence="3">Rho guanine nucleotide exchange factor 17</fullName>
    </submittedName>
</protein>
<dbReference type="EMBL" id="KK117895">
    <property type="protein sequence ID" value="KFM71709.1"/>
    <property type="molecule type" value="Genomic_DNA"/>
</dbReference>